<name>A0A8X6RAV8_TRICX</name>
<sequence length="183" mass="21540">MADKIFEINSSPEIYSAMKNILDKVSLLEKRISELSIKRRNSRSEFKNSNQTRNKSRSRSRKHLDSNGLRREFQFPFIIAKVDKEIIGADFVSPPVYSKARQLDSKKLEIAKQEFKFMLDNDIIRPSKSPWESPLHLVNKKDGSVRPCGDYRRLNSQTILDRYPIPRVEDFHHILKGKEYFLR</sequence>
<evidence type="ECO:0000313" key="3">
    <source>
        <dbReference type="Proteomes" id="UP000887159"/>
    </source>
</evidence>
<dbReference type="Proteomes" id="UP000887159">
    <property type="component" value="Unassembled WGS sequence"/>
</dbReference>
<dbReference type="Gene3D" id="3.10.10.10">
    <property type="entry name" value="HIV Type 1 Reverse Transcriptase, subunit A, domain 1"/>
    <property type="match status" value="1"/>
</dbReference>
<dbReference type="PANTHER" id="PTHR24559">
    <property type="entry name" value="TRANSPOSON TY3-I GAG-POL POLYPROTEIN"/>
    <property type="match status" value="1"/>
</dbReference>
<protein>
    <submittedName>
        <fullName evidence="2">Transposon Tf2-6 polyprotein</fullName>
    </submittedName>
</protein>
<organism evidence="2 3">
    <name type="scientific">Trichonephila clavipes</name>
    <name type="common">Golden silk orbweaver</name>
    <name type="synonym">Nephila clavipes</name>
    <dbReference type="NCBI Taxonomy" id="2585209"/>
    <lineage>
        <taxon>Eukaryota</taxon>
        <taxon>Metazoa</taxon>
        <taxon>Ecdysozoa</taxon>
        <taxon>Arthropoda</taxon>
        <taxon>Chelicerata</taxon>
        <taxon>Arachnida</taxon>
        <taxon>Araneae</taxon>
        <taxon>Araneomorphae</taxon>
        <taxon>Entelegynae</taxon>
        <taxon>Araneoidea</taxon>
        <taxon>Nephilidae</taxon>
        <taxon>Trichonephila</taxon>
    </lineage>
</organism>
<accession>A0A8X6RAV8</accession>
<dbReference type="PANTHER" id="PTHR24559:SF444">
    <property type="entry name" value="REVERSE TRANSCRIPTASE DOMAIN-CONTAINING PROTEIN"/>
    <property type="match status" value="1"/>
</dbReference>
<evidence type="ECO:0000256" key="1">
    <source>
        <dbReference type="SAM" id="MobiDB-lite"/>
    </source>
</evidence>
<gene>
    <name evidence="2" type="primary">Tf2-6_147</name>
    <name evidence="2" type="ORF">TNCV_2636401</name>
</gene>
<dbReference type="InterPro" id="IPR043502">
    <property type="entry name" value="DNA/RNA_pol_sf"/>
</dbReference>
<dbReference type="SUPFAM" id="SSF56672">
    <property type="entry name" value="DNA/RNA polymerases"/>
    <property type="match status" value="1"/>
</dbReference>
<reference evidence="2" key="1">
    <citation type="submission" date="2020-08" db="EMBL/GenBank/DDBJ databases">
        <title>Multicomponent nature underlies the extraordinary mechanical properties of spider dragline silk.</title>
        <authorList>
            <person name="Kono N."/>
            <person name="Nakamura H."/>
            <person name="Mori M."/>
            <person name="Yoshida Y."/>
            <person name="Ohtoshi R."/>
            <person name="Malay A.D."/>
            <person name="Moran D.A.P."/>
            <person name="Tomita M."/>
            <person name="Numata K."/>
            <person name="Arakawa K."/>
        </authorList>
    </citation>
    <scope>NUCLEOTIDE SEQUENCE</scope>
</reference>
<evidence type="ECO:0000313" key="2">
    <source>
        <dbReference type="EMBL" id="GFX87000.1"/>
    </source>
</evidence>
<dbReference type="InterPro" id="IPR053134">
    <property type="entry name" value="RNA-dir_DNA_polymerase"/>
</dbReference>
<dbReference type="AlphaFoldDB" id="A0A8X6RAV8"/>
<keyword evidence="3" id="KW-1185">Reference proteome</keyword>
<dbReference type="GO" id="GO:0071897">
    <property type="term" value="P:DNA biosynthetic process"/>
    <property type="evidence" value="ECO:0007669"/>
    <property type="project" value="UniProtKB-ARBA"/>
</dbReference>
<dbReference type="EMBL" id="BMAU01021021">
    <property type="protein sequence ID" value="GFX87000.1"/>
    <property type="molecule type" value="Genomic_DNA"/>
</dbReference>
<feature type="region of interest" description="Disordered" evidence="1">
    <location>
        <begin position="39"/>
        <end position="65"/>
    </location>
</feature>
<comment type="caution">
    <text evidence="2">The sequence shown here is derived from an EMBL/GenBank/DDBJ whole genome shotgun (WGS) entry which is preliminary data.</text>
</comment>
<proteinExistence type="predicted"/>